<evidence type="ECO:0000256" key="3">
    <source>
        <dbReference type="ARBA" id="ARBA00023274"/>
    </source>
</evidence>
<comment type="caution">
    <text evidence="6">The sequence shown here is derived from an EMBL/GenBank/DDBJ whole genome shotgun (WGS) entry which is preliminary data.</text>
</comment>
<sequence length="99" mass="11143">MKLNISFPVTGCQKLIEVDNEHKLCTFYEKDMATDVAADALSKEWKHGVLTHGRVLLLLSKQHSCYGPRWTGERKCNFVQGSIVHTNVSVLKLVSVKKS</sequence>
<protein>
    <recommendedName>
        <fullName evidence="4">Small ribosomal subunit protein eS6</fullName>
    </recommendedName>
    <alternativeName>
        <fullName evidence="5">40S ribosomal protein S6</fullName>
    </alternativeName>
</protein>
<dbReference type="Pfam" id="PF01092">
    <property type="entry name" value="Ribosomal_S6e"/>
    <property type="match status" value="1"/>
</dbReference>
<dbReference type="EMBL" id="CYRY02015560">
    <property type="protein sequence ID" value="VCW85525.1"/>
    <property type="molecule type" value="Genomic_DNA"/>
</dbReference>
<gene>
    <name evidence="6" type="ORF">BN2614_LOCUS1</name>
</gene>
<dbReference type="SMART" id="SM01405">
    <property type="entry name" value="Ribosomal_S6e"/>
    <property type="match status" value="1"/>
</dbReference>
<keyword evidence="2" id="KW-0689">Ribosomal protein</keyword>
<dbReference type="GO" id="GO:0005840">
    <property type="term" value="C:ribosome"/>
    <property type="evidence" value="ECO:0007669"/>
    <property type="project" value="UniProtKB-KW"/>
</dbReference>
<evidence type="ECO:0000256" key="1">
    <source>
        <dbReference type="ARBA" id="ARBA00009312"/>
    </source>
</evidence>
<keyword evidence="7" id="KW-1185">Reference proteome</keyword>
<dbReference type="GO" id="GO:1990904">
    <property type="term" value="C:ribonucleoprotein complex"/>
    <property type="evidence" value="ECO:0007669"/>
    <property type="project" value="UniProtKB-KW"/>
</dbReference>
<keyword evidence="3" id="KW-0687">Ribonucleoprotein</keyword>
<dbReference type="GO" id="GO:0003735">
    <property type="term" value="F:structural constituent of ribosome"/>
    <property type="evidence" value="ECO:0007669"/>
    <property type="project" value="InterPro"/>
</dbReference>
<evidence type="ECO:0000256" key="2">
    <source>
        <dbReference type="ARBA" id="ARBA00022980"/>
    </source>
</evidence>
<dbReference type="PANTHER" id="PTHR11502">
    <property type="entry name" value="40S RIBOSOMAL PROTEIN S6"/>
    <property type="match status" value="1"/>
</dbReference>
<accession>A0A9X9Q0R9</accession>
<dbReference type="InterPro" id="IPR001377">
    <property type="entry name" value="Ribosomal_eS6"/>
</dbReference>
<name>A0A9X9Q0R9_GULGU</name>
<evidence type="ECO:0000256" key="4">
    <source>
        <dbReference type="ARBA" id="ARBA00035278"/>
    </source>
</evidence>
<comment type="similarity">
    <text evidence="1">Belongs to the eukaryotic ribosomal protein eS6 family.</text>
</comment>
<dbReference type="AlphaFoldDB" id="A0A9X9Q0R9"/>
<evidence type="ECO:0000313" key="6">
    <source>
        <dbReference type="EMBL" id="VCW85525.1"/>
    </source>
</evidence>
<organism evidence="6 7">
    <name type="scientific">Gulo gulo</name>
    <name type="common">Wolverine</name>
    <name type="synonym">Gluton</name>
    <dbReference type="NCBI Taxonomy" id="48420"/>
    <lineage>
        <taxon>Eukaryota</taxon>
        <taxon>Metazoa</taxon>
        <taxon>Chordata</taxon>
        <taxon>Craniata</taxon>
        <taxon>Vertebrata</taxon>
        <taxon>Euteleostomi</taxon>
        <taxon>Mammalia</taxon>
        <taxon>Eutheria</taxon>
        <taxon>Laurasiatheria</taxon>
        <taxon>Carnivora</taxon>
        <taxon>Caniformia</taxon>
        <taxon>Musteloidea</taxon>
        <taxon>Mustelidae</taxon>
        <taxon>Guloninae</taxon>
        <taxon>Gulo</taxon>
    </lineage>
</organism>
<dbReference type="GO" id="GO:0006412">
    <property type="term" value="P:translation"/>
    <property type="evidence" value="ECO:0007669"/>
    <property type="project" value="InterPro"/>
</dbReference>
<reference evidence="6 7" key="1">
    <citation type="submission" date="2018-10" db="EMBL/GenBank/DDBJ databases">
        <authorList>
            <person name="Ekblom R."/>
            <person name="Jareborg N."/>
        </authorList>
    </citation>
    <scope>NUCLEOTIDE SEQUENCE [LARGE SCALE GENOMIC DNA]</scope>
    <source>
        <tissue evidence="6">Muscle</tissue>
    </source>
</reference>
<evidence type="ECO:0000313" key="7">
    <source>
        <dbReference type="Proteomes" id="UP000269945"/>
    </source>
</evidence>
<dbReference type="Proteomes" id="UP000269945">
    <property type="component" value="Unassembled WGS sequence"/>
</dbReference>
<evidence type="ECO:0000256" key="5">
    <source>
        <dbReference type="ARBA" id="ARBA00035403"/>
    </source>
</evidence>
<proteinExistence type="inferred from homology"/>